<feature type="binding site" evidence="3">
    <location>
        <position position="52"/>
    </location>
    <ligand>
        <name>substrate</name>
    </ligand>
</feature>
<reference evidence="7" key="1">
    <citation type="submission" date="2017-09" db="EMBL/GenBank/DDBJ databases">
        <title>Depth-based differentiation of microbial function through sediment-hosted aquifers and enrichment of novel symbionts in the deep terrestrial subsurface.</title>
        <authorList>
            <person name="Probst A.J."/>
            <person name="Ladd B."/>
            <person name="Jarett J.K."/>
            <person name="Geller-Mcgrath D.E."/>
            <person name="Sieber C.M.K."/>
            <person name="Emerson J.B."/>
            <person name="Anantharaman K."/>
            <person name="Thomas B.C."/>
            <person name="Malmstrom R."/>
            <person name="Stieglmeier M."/>
            <person name="Klingl A."/>
            <person name="Woyke T."/>
            <person name="Ryan C.M."/>
            <person name="Banfield J.F."/>
        </authorList>
    </citation>
    <scope>NUCLEOTIDE SEQUENCE [LARGE SCALE GENOMIC DNA]</scope>
</reference>
<evidence type="ECO:0000313" key="7">
    <source>
        <dbReference type="Proteomes" id="UP000228886"/>
    </source>
</evidence>
<sequence>MKEKILWAPWRIGYIAGKKEKGCLFCRVKREKKKDKEDYLLFRGKYCLVILNTFPYNNGHLMIAPYRHIKEPSQLKEEEAIEFWRLLNLSVKILKKVLKPEAFNIGINLGRTAGAGFPGHLHLHLVPRWNGDTNFMPVIAKQKVISQSLDKLYQELKKSLRVIRRIVKQIQ</sequence>
<dbReference type="GO" id="GO:0016787">
    <property type="term" value="F:hydrolase activity"/>
    <property type="evidence" value="ECO:0007669"/>
    <property type="project" value="UniProtKB-KW"/>
</dbReference>
<dbReference type="Pfam" id="PF01230">
    <property type="entry name" value="HIT"/>
    <property type="match status" value="1"/>
</dbReference>
<dbReference type="InterPro" id="IPR011146">
    <property type="entry name" value="HIT-like"/>
</dbReference>
<feature type="active site" description="Tele-AMP-histidine intermediate" evidence="2">
    <location>
        <position position="122"/>
    </location>
</feature>
<dbReference type="GO" id="GO:0000166">
    <property type="term" value="F:nucleotide binding"/>
    <property type="evidence" value="ECO:0007669"/>
    <property type="project" value="UniProtKB-KW"/>
</dbReference>
<keyword evidence="1" id="KW-0547">Nucleotide-binding</keyword>
<feature type="binding site" evidence="3">
    <location>
        <position position="124"/>
    </location>
    <ligand>
        <name>substrate</name>
    </ligand>
</feature>
<protein>
    <submittedName>
        <fullName evidence="6">HIT family hydrolase</fullName>
    </submittedName>
</protein>
<dbReference type="EMBL" id="PETL01000023">
    <property type="protein sequence ID" value="PIV64775.1"/>
    <property type="molecule type" value="Genomic_DNA"/>
</dbReference>
<dbReference type="InterPro" id="IPR052908">
    <property type="entry name" value="AP-4-A_phosphorylase"/>
</dbReference>
<dbReference type="InterPro" id="IPR036265">
    <property type="entry name" value="HIT-like_sf"/>
</dbReference>
<evidence type="ECO:0000256" key="3">
    <source>
        <dbReference type="PIRSR" id="PIRSR639383-2"/>
    </source>
</evidence>
<gene>
    <name evidence="6" type="ORF">COS11_00405</name>
</gene>
<dbReference type="SUPFAM" id="SSF54197">
    <property type="entry name" value="HIT-like"/>
    <property type="match status" value="1"/>
</dbReference>
<evidence type="ECO:0000256" key="4">
    <source>
        <dbReference type="PROSITE-ProRule" id="PRU00464"/>
    </source>
</evidence>
<evidence type="ECO:0000313" key="6">
    <source>
        <dbReference type="EMBL" id="PIV64775.1"/>
    </source>
</evidence>
<dbReference type="PANTHER" id="PTHR42997:SF1">
    <property type="entry name" value="AP-4-A PHOSPHORYLASE"/>
    <property type="match status" value="1"/>
</dbReference>
<feature type="domain" description="HIT" evidence="5">
    <location>
        <begin position="24"/>
        <end position="135"/>
    </location>
</feature>
<proteinExistence type="predicted"/>
<dbReference type="InterPro" id="IPR039383">
    <property type="entry name" value="FHIT"/>
</dbReference>
<name>A0A2M7EAS1_9BACT</name>
<feature type="short sequence motif" description="Histidine triad motif" evidence="4">
    <location>
        <begin position="120"/>
        <end position="124"/>
    </location>
</feature>
<organism evidence="6 7">
    <name type="scientific">bacterium (Candidatus Ratteibacteria) CG01_land_8_20_14_3_00_40_19</name>
    <dbReference type="NCBI Taxonomy" id="2014290"/>
    <lineage>
        <taxon>Bacteria</taxon>
        <taxon>Candidatus Ratteibacteria</taxon>
    </lineage>
</organism>
<evidence type="ECO:0000256" key="2">
    <source>
        <dbReference type="PIRSR" id="PIRSR639383-1"/>
    </source>
</evidence>
<evidence type="ECO:0000256" key="1">
    <source>
        <dbReference type="ARBA" id="ARBA00022741"/>
    </source>
</evidence>
<evidence type="ECO:0000259" key="5">
    <source>
        <dbReference type="PROSITE" id="PS51084"/>
    </source>
</evidence>
<dbReference type="Gene3D" id="3.30.428.10">
    <property type="entry name" value="HIT-like"/>
    <property type="match status" value="1"/>
</dbReference>
<dbReference type="CDD" id="cd01275">
    <property type="entry name" value="FHIT"/>
    <property type="match status" value="1"/>
</dbReference>
<accession>A0A2M7EAS1</accession>
<dbReference type="PANTHER" id="PTHR42997">
    <property type="entry name" value="HIT FAMILY HYDROLASE"/>
    <property type="match status" value="1"/>
</dbReference>
<comment type="caution">
    <text evidence="6">The sequence shown here is derived from an EMBL/GenBank/DDBJ whole genome shotgun (WGS) entry which is preliminary data.</text>
</comment>
<keyword evidence="6" id="KW-0378">Hydrolase</keyword>
<dbReference type="AlphaFoldDB" id="A0A2M7EAS1"/>
<dbReference type="Proteomes" id="UP000228886">
    <property type="component" value="Unassembled WGS sequence"/>
</dbReference>
<dbReference type="PROSITE" id="PS51084">
    <property type="entry name" value="HIT_2"/>
    <property type="match status" value="1"/>
</dbReference>